<sequence length="216" mass="24459">MTNKDRVITALSIAELCDDCLAVSSGVMPRQTVNIICRTLFNDSSINRHYGKCDHCHKLKTTNRLLDVNTAPLSAVSEEIASVNTLSKPWYWEGNVQSHVINYLVQNQYMIRRVADTVARNPGKDIIAVSPDDKELWISAKGYPEKSPNIQARHWFSGAVFDLVLYHGENPDVQLGIALPDGFITYTNLLPRIRWLKVSMPFQIYWVNKDGAVRVE</sequence>
<evidence type="ECO:0008006" key="3">
    <source>
        <dbReference type="Google" id="ProtNLM"/>
    </source>
</evidence>
<keyword evidence="2" id="KW-1185">Reference proteome</keyword>
<name>A0ABS7C1X2_9BACL</name>
<dbReference type="EMBL" id="JAHZIK010000269">
    <property type="protein sequence ID" value="MBW7454893.1"/>
    <property type="molecule type" value="Genomic_DNA"/>
</dbReference>
<dbReference type="Proteomes" id="UP001519887">
    <property type="component" value="Unassembled WGS sequence"/>
</dbReference>
<proteinExistence type="predicted"/>
<accession>A0ABS7C1X2</accession>
<reference evidence="1 2" key="1">
    <citation type="submission" date="2021-07" db="EMBL/GenBank/DDBJ databases">
        <title>Paenibacillus radiodurans sp. nov., isolated from the southeastern edge of Tengger Desert.</title>
        <authorList>
            <person name="Zhang G."/>
        </authorList>
    </citation>
    <scope>NUCLEOTIDE SEQUENCE [LARGE SCALE GENOMIC DNA]</scope>
    <source>
        <strain evidence="1 2">CCM 7311</strain>
    </source>
</reference>
<comment type="caution">
    <text evidence="1">The sequence shown here is derived from an EMBL/GenBank/DDBJ whole genome shotgun (WGS) entry which is preliminary data.</text>
</comment>
<dbReference type="RefSeq" id="WP_210039267.1">
    <property type="nucleotide sequence ID" value="NZ_JBHLVU010000043.1"/>
</dbReference>
<evidence type="ECO:0000313" key="2">
    <source>
        <dbReference type="Proteomes" id="UP001519887"/>
    </source>
</evidence>
<protein>
    <recommendedName>
        <fullName evidence="3">HNH endonuclease</fullName>
    </recommendedName>
</protein>
<gene>
    <name evidence="1" type="ORF">K0U00_12700</name>
</gene>
<organism evidence="1 2">
    <name type="scientific">Paenibacillus sepulcri</name>
    <dbReference type="NCBI Taxonomy" id="359917"/>
    <lineage>
        <taxon>Bacteria</taxon>
        <taxon>Bacillati</taxon>
        <taxon>Bacillota</taxon>
        <taxon>Bacilli</taxon>
        <taxon>Bacillales</taxon>
        <taxon>Paenibacillaceae</taxon>
        <taxon>Paenibacillus</taxon>
    </lineage>
</organism>
<evidence type="ECO:0000313" key="1">
    <source>
        <dbReference type="EMBL" id="MBW7454893.1"/>
    </source>
</evidence>